<evidence type="ECO:0000256" key="3">
    <source>
        <dbReference type="ARBA" id="ARBA00022595"/>
    </source>
</evidence>
<organism evidence="13 14">
    <name type="scientific">Alphaentomopoxvirus acuprea</name>
    <dbReference type="NCBI Taxonomy" id="62099"/>
    <lineage>
        <taxon>Viruses</taxon>
        <taxon>Varidnaviria</taxon>
        <taxon>Bamfordvirae</taxon>
        <taxon>Nucleocytoviricota</taxon>
        <taxon>Pokkesviricetes</taxon>
        <taxon>Chitovirales</taxon>
        <taxon>Poxviridae</taxon>
        <taxon>Entomopoxvirinae</taxon>
        <taxon>Alphaentomopoxvirus</taxon>
    </lineage>
</organism>
<keyword evidence="14" id="KW-1185">Reference proteome</keyword>
<protein>
    <submittedName>
        <fullName evidence="13">IMV membrane protein involved in fusion and entry</fullName>
    </submittedName>
</protein>
<dbReference type="GO" id="GO:0055036">
    <property type="term" value="C:virion membrane"/>
    <property type="evidence" value="ECO:0007669"/>
    <property type="project" value="UniProtKB-SubCell"/>
</dbReference>
<keyword evidence="11" id="KW-1160">Virus entry into host cell</keyword>
<keyword evidence="5" id="KW-0946">Virion</keyword>
<dbReference type="Pfam" id="PF05323">
    <property type="entry name" value="Pox_A21"/>
    <property type="match status" value="1"/>
</dbReference>
<keyword evidence="9 12" id="KW-0472">Membrane</keyword>
<dbReference type="Proteomes" id="UP000174145">
    <property type="component" value="Segment"/>
</dbReference>
<evidence type="ECO:0000256" key="5">
    <source>
        <dbReference type="ARBA" id="ARBA00022844"/>
    </source>
</evidence>
<evidence type="ECO:0000256" key="6">
    <source>
        <dbReference type="ARBA" id="ARBA00022879"/>
    </source>
</evidence>
<evidence type="ECO:0000256" key="10">
    <source>
        <dbReference type="ARBA" id="ARBA00023157"/>
    </source>
</evidence>
<evidence type="ECO:0000313" key="14">
    <source>
        <dbReference type="Proteomes" id="UP000174145"/>
    </source>
</evidence>
<dbReference type="InterPro" id="IPR007987">
    <property type="entry name" value="Poxvirus_A21"/>
</dbReference>
<keyword evidence="4 12" id="KW-0812">Transmembrane</keyword>
<evidence type="ECO:0000256" key="1">
    <source>
        <dbReference type="ARBA" id="ARBA00004462"/>
    </source>
</evidence>
<proteinExistence type="predicted"/>
<keyword evidence="6" id="KW-0261">Viral envelope protein</keyword>
<dbReference type="GO" id="GO:0039663">
    <property type="term" value="P:membrane fusion involved in viral entry into host cell"/>
    <property type="evidence" value="ECO:0007669"/>
    <property type="project" value="UniProtKB-KW"/>
</dbReference>
<dbReference type="EMBL" id="AP013055">
    <property type="protein sequence ID" value="BAO49400.1"/>
    <property type="molecule type" value="Genomic_DNA"/>
</dbReference>
<sequence>MLFIFFMVYFFIIIVNLLLYKALYRLELDQLIFNTAKNNLRTAISCISDHWFIVKRNSRFLDLQYLQRDNNYIRCEVTPLSSDLQESCGLTGKLNNRSEYCVIALLELLFSI</sequence>
<dbReference type="KEGG" id="vg:18263469"/>
<feature type="transmembrane region" description="Helical" evidence="12">
    <location>
        <begin position="6"/>
        <end position="24"/>
    </location>
</feature>
<accession>W6JKU0</accession>
<evidence type="ECO:0000256" key="11">
    <source>
        <dbReference type="ARBA" id="ARBA00023296"/>
    </source>
</evidence>
<evidence type="ECO:0000256" key="8">
    <source>
        <dbReference type="ARBA" id="ARBA00022989"/>
    </source>
</evidence>
<dbReference type="GO" id="GO:0019031">
    <property type="term" value="C:viral envelope"/>
    <property type="evidence" value="ECO:0007669"/>
    <property type="project" value="UniProtKB-KW"/>
</dbReference>
<keyword evidence="8 12" id="KW-1133">Transmembrane helix</keyword>
<evidence type="ECO:0000256" key="7">
    <source>
        <dbReference type="ARBA" id="ARBA00022968"/>
    </source>
</evidence>
<evidence type="ECO:0000256" key="12">
    <source>
        <dbReference type="SAM" id="Phobius"/>
    </source>
</evidence>
<keyword evidence="3" id="KW-1162">Viral penetration into host cytoplasm</keyword>
<dbReference type="GO" id="GO:0046718">
    <property type="term" value="P:symbiont entry into host cell"/>
    <property type="evidence" value="ECO:0007669"/>
    <property type="project" value="UniProtKB-KW"/>
</dbReference>
<evidence type="ECO:0000256" key="4">
    <source>
        <dbReference type="ARBA" id="ARBA00022692"/>
    </source>
</evidence>
<evidence type="ECO:0000313" key="13">
    <source>
        <dbReference type="EMBL" id="BAO49400.1"/>
    </source>
</evidence>
<dbReference type="OrthoDB" id="19450at10239"/>
<dbReference type="RefSeq" id="YP_009001513.1">
    <property type="nucleotide sequence ID" value="NC_023426.1"/>
</dbReference>
<keyword evidence="2" id="KW-1168">Fusion of virus membrane with host membrane</keyword>
<evidence type="ECO:0000256" key="2">
    <source>
        <dbReference type="ARBA" id="ARBA00022506"/>
    </source>
</evidence>
<dbReference type="GeneID" id="18263469"/>
<keyword evidence="7" id="KW-0735">Signal-anchor</keyword>
<comment type="subcellular location">
    <subcellularLocation>
        <location evidence="1">Virion membrane</location>
        <topology evidence="1">Single-pass type III membrane protein</topology>
    </subcellularLocation>
</comment>
<reference evidence="13 14" key="1">
    <citation type="journal article" date="2014" name="Virology">
        <title>The complete genome sequence of the Alphaentomopoxvirus Anomala cuprea entomopoxvirus, including its terminal hairpin loop sequences, suggests a potentially unique mode of apoptosis inhibition and mode of DNA replication.</title>
        <authorList>
            <person name="Mitsuhashi W."/>
            <person name="Miyamoto K."/>
            <person name="Wada S."/>
        </authorList>
    </citation>
    <scope>NUCLEOTIDE SEQUENCE [LARGE SCALE GENOMIC DNA]</scope>
    <source>
        <strain evidence="13">CV6M</strain>
    </source>
</reference>
<keyword evidence="10" id="KW-1015">Disulfide bond</keyword>
<name>W6JKU0_9POXV</name>
<evidence type="ECO:0000256" key="9">
    <source>
        <dbReference type="ARBA" id="ARBA00023136"/>
    </source>
</evidence>